<dbReference type="PROSITE" id="PS00934">
    <property type="entry name" value="GLYOXALASE_I_1"/>
    <property type="match status" value="1"/>
</dbReference>
<dbReference type="EMBL" id="OZ023706">
    <property type="protein sequence ID" value="CAK9876862.1"/>
    <property type="molecule type" value="Genomic_DNA"/>
</dbReference>
<comment type="similarity">
    <text evidence="2 8">Belongs to the glyoxalase I family.</text>
</comment>
<dbReference type="SUPFAM" id="SSF54593">
    <property type="entry name" value="Glyoxalase/Bleomycin resistance protein/Dihydroxybiphenyl dioxygenase"/>
    <property type="match status" value="2"/>
</dbReference>
<dbReference type="PANTHER" id="PTHR46036">
    <property type="entry name" value="LACTOYLGLUTATHIONE LYASE"/>
    <property type="match status" value="1"/>
</dbReference>
<dbReference type="InterPro" id="IPR004361">
    <property type="entry name" value="Glyoxalase_1"/>
</dbReference>
<reference evidence="10" key="1">
    <citation type="submission" date="2024-03" db="EMBL/GenBank/DDBJ databases">
        <authorList>
            <consortium name="ELIXIR-Norway"/>
            <consortium name="Elixir Norway"/>
        </authorList>
    </citation>
    <scope>NUCLEOTIDE SEQUENCE</scope>
</reference>
<evidence type="ECO:0000256" key="1">
    <source>
        <dbReference type="ARBA" id="ARBA00005008"/>
    </source>
</evidence>
<comment type="catalytic activity">
    <reaction evidence="7 8">
        <text>(R)-S-lactoylglutathione = methylglyoxal + glutathione</text>
        <dbReference type="Rhea" id="RHEA:19069"/>
        <dbReference type="ChEBI" id="CHEBI:17158"/>
        <dbReference type="ChEBI" id="CHEBI:57474"/>
        <dbReference type="ChEBI" id="CHEBI:57925"/>
        <dbReference type="EC" id="4.4.1.5"/>
    </reaction>
</comment>
<protein>
    <recommendedName>
        <fullName evidence="3 8">Lactoylglutathione lyase</fullName>
        <ecNumber evidence="3 8">4.4.1.5</ecNumber>
    </recommendedName>
    <alternativeName>
        <fullName evidence="6 8">Glyoxalase I</fullName>
    </alternativeName>
</protein>
<evidence type="ECO:0000256" key="4">
    <source>
        <dbReference type="ARBA" id="ARBA00022723"/>
    </source>
</evidence>
<name>A0ABP1BN29_9BRYO</name>
<comment type="cofactor">
    <cofactor evidence="8">
        <name>Zn(2+)</name>
        <dbReference type="ChEBI" id="CHEBI:29105"/>
    </cofactor>
</comment>
<comment type="function">
    <text evidence="8">Catalyzes the conversion of hemimercaptal, formed from methylglyoxal and glutathione, to S-lactoylglutathione.</text>
</comment>
<dbReference type="Gene3D" id="3.10.180.10">
    <property type="entry name" value="2,3-Dihydroxybiphenyl 1,2-Dioxygenase, domain 1"/>
    <property type="match status" value="2"/>
</dbReference>
<dbReference type="Pfam" id="PF00903">
    <property type="entry name" value="Glyoxalase"/>
    <property type="match status" value="2"/>
</dbReference>
<evidence type="ECO:0000259" key="9">
    <source>
        <dbReference type="PROSITE" id="PS51819"/>
    </source>
</evidence>
<organism evidence="10 11">
    <name type="scientific">Sphagnum jensenii</name>
    <dbReference type="NCBI Taxonomy" id="128206"/>
    <lineage>
        <taxon>Eukaryota</taxon>
        <taxon>Viridiplantae</taxon>
        <taxon>Streptophyta</taxon>
        <taxon>Embryophyta</taxon>
        <taxon>Bryophyta</taxon>
        <taxon>Sphagnophytina</taxon>
        <taxon>Sphagnopsida</taxon>
        <taxon>Sphagnales</taxon>
        <taxon>Sphagnaceae</taxon>
        <taxon>Sphagnum</taxon>
    </lineage>
</organism>
<feature type="domain" description="VOC" evidence="9">
    <location>
        <begin position="151"/>
        <end position="276"/>
    </location>
</feature>
<proteinExistence type="inferred from homology"/>
<keyword evidence="5 8" id="KW-0456">Lyase</keyword>
<evidence type="ECO:0000313" key="11">
    <source>
        <dbReference type="Proteomes" id="UP001497522"/>
    </source>
</evidence>
<evidence type="ECO:0000256" key="2">
    <source>
        <dbReference type="ARBA" id="ARBA00010363"/>
    </source>
</evidence>
<dbReference type="InterPro" id="IPR029068">
    <property type="entry name" value="Glyas_Bleomycin-R_OHBP_Dase"/>
</dbReference>
<evidence type="ECO:0000313" key="10">
    <source>
        <dbReference type="EMBL" id="CAK9876862.1"/>
    </source>
</evidence>
<dbReference type="InterPro" id="IPR037523">
    <property type="entry name" value="VOC_core"/>
</dbReference>
<dbReference type="Proteomes" id="UP001497522">
    <property type="component" value="Chromosome 5"/>
</dbReference>
<evidence type="ECO:0000256" key="5">
    <source>
        <dbReference type="ARBA" id="ARBA00023239"/>
    </source>
</evidence>
<feature type="domain" description="VOC" evidence="9">
    <location>
        <begin position="24"/>
        <end position="145"/>
    </location>
</feature>
<comment type="pathway">
    <text evidence="1 8">Secondary metabolite metabolism; methylglyoxal degradation; (R)-lactate from methylglyoxal: step 1/2.</text>
</comment>
<gene>
    <name evidence="10" type="ORF">CSSPJE1EN2_LOCUS18904</name>
</gene>
<dbReference type="EC" id="4.4.1.5" evidence="3 8"/>
<sequence length="303" mass="34095">MSQLASASSTSEELKRWPRLDKRRLLHIVYRVVDLEKTMDFYVKCLGMTLLRRRDCPDEKYTNAFLGYGAEDSHCVIELTLNYGWDKYQIGTGFGHIGIAVPNVQKVLDLIKSKGGKVAAPVKVGTVVHAFVEDPTGYKFKLIQRAQTQEPFCQVSLRVGDIDRTILFYQDAYGMKLFTRKDNPAQKKTYAYMGYDESEMRTTLLEFEYSYGVEEYDLGTAFAQIAIGTNDVYKTSAAAQQAGAKIVREAGPLPGLNTKIVSCLDPDGWKTVFVDNRDFEKELEPAAYSCRVTAMPNLKPLKG</sequence>
<keyword evidence="4 8" id="KW-0479">Metal-binding</keyword>
<accession>A0ABP1BN29</accession>
<dbReference type="InterPro" id="IPR018146">
    <property type="entry name" value="Glyoxalase_1_CS"/>
</dbReference>
<keyword evidence="8" id="KW-0862">Zinc</keyword>
<dbReference type="PANTHER" id="PTHR46036:SF5">
    <property type="entry name" value="LACTOYLGLUTATHIONE LYASE"/>
    <property type="match status" value="1"/>
</dbReference>
<keyword evidence="11" id="KW-1185">Reference proteome</keyword>
<dbReference type="InterPro" id="IPR004360">
    <property type="entry name" value="Glyas_Fos-R_dOase_dom"/>
</dbReference>
<dbReference type="PROSITE" id="PS00935">
    <property type="entry name" value="GLYOXALASE_I_2"/>
    <property type="match status" value="1"/>
</dbReference>
<evidence type="ECO:0000256" key="7">
    <source>
        <dbReference type="ARBA" id="ARBA00048273"/>
    </source>
</evidence>
<dbReference type="NCBIfam" id="TIGR00068">
    <property type="entry name" value="glyox_I"/>
    <property type="match status" value="1"/>
</dbReference>
<evidence type="ECO:0000256" key="6">
    <source>
        <dbReference type="ARBA" id="ARBA00030537"/>
    </source>
</evidence>
<evidence type="ECO:0000256" key="8">
    <source>
        <dbReference type="RuleBase" id="RU361179"/>
    </source>
</evidence>
<dbReference type="PROSITE" id="PS51819">
    <property type="entry name" value="VOC"/>
    <property type="match status" value="2"/>
</dbReference>
<evidence type="ECO:0000256" key="3">
    <source>
        <dbReference type="ARBA" id="ARBA00012081"/>
    </source>
</evidence>